<reference evidence="2 4" key="1">
    <citation type="submission" date="2015-02" db="EMBL/GenBank/DDBJ databases">
        <authorList>
            <person name="Chooi Y.-H."/>
        </authorList>
    </citation>
    <scope>NUCLEOTIDE SEQUENCE [LARGE SCALE GENOMIC DNA]</scope>
    <source>
        <strain evidence="2">E3</strain>
    </source>
</reference>
<keyword evidence="3" id="KW-0496">Mitochondrion</keyword>
<keyword evidence="1" id="KW-0472">Membrane</keyword>
<feature type="transmembrane region" description="Helical" evidence="1">
    <location>
        <begin position="111"/>
        <end position="137"/>
    </location>
</feature>
<reference evidence="3 5" key="2">
    <citation type="submission" date="2018-03" db="EMBL/GenBank/DDBJ databases">
        <authorList>
            <person name="Fogelqvist J."/>
        </authorList>
    </citation>
    <scope>NUCLEOTIDE SEQUENCE [LARGE SCALE GENOMIC DNA]</scope>
</reference>
<dbReference type="EMBL" id="CDSF01000096">
    <property type="protein sequence ID" value="CEO99979.1"/>
    <property type="molecule type" value="Genomic_DNA"/>
</dbReference>
<evidence type="ECO:0000313" key="4">
    <source>
        <dbReference type="Proteomes" id="UP000039324"/>
    </source>
</evidence>
<protein>
    <submittedName>
        <fullName evidence="2">Uncharacterized protein</fullName>
    </submittedName>
</protein>
<dbReference type="Proteomes" id="UP000290189">
    <property type="component" value="Unassembled WGS sequence"/>
</dbReference>
<accession>A0A0G4IXW0</accession>
<keyword evidence="4" id="KW-1185">Reference proteome</keyword>
<evidence type="ECO:0000256" key="1">
    <source>
        <dbReference type="SAM" id="Phobius"/>
    </source>
</evidence>
<proteinExistence type="predicted"/>
<feature type="transmembrane region" description="Helical" evidence="1">
    <location>
        <begin position="39"/>
        <end position="60"/>
    </location>
</feature>
<evidence type="ECO:0000313" key="3">
    <source>
        <dbReference type="EMBL" id="SPQ99019.1"/>
    </source>
</evidence>
<name>A0A0G4IXW0_PLABS</name>
<feature type="transmembrane region" description="Helical" evidence="1">
    <location>
        <begin position="72"/>
        <end position="99"/>
    </location>
</feature>
<dbReference type="Proteomes" id="UP000039324">
    <property type="component" value="Unassembled WGS sequence"/>
</dbReference>
<dbReference type="AlphaFoldDB" id="A0A0G4IXW0"/>
<geneLocation type="mitochondrion" evidence="3"/>
<keyword evidence="1" id="KW-0812">Transmembrane</keyword>
<evidence type="ECO:0000313" key="2">
    <source>
        <dbReference type="EMBL" id="CEO99979.1"/>
    </source>
</evidence>
<organism evidence="2 4">
    <name type="scientific">Plasmodiophora brassicae</name>
    <name type="common">Clubroot disease agent</name>
    <dbReference type="NCBI Taxonomy" id="37360"/>
    <lineage>
        <taxon>Eukaryota</taxon>
        <taxon>Sar</taxon>
        <taxon>Rhizaria</taxon>
        <taxon>Endomyxa</taxon>
        <taxon>Phytomyxea</taxon>
        <taxon>Plasmodiophorida</taxon>
        <taxon>Plasmodiophoridae</taxon>
        <taxon>Plasmodiophora</taxon>
    </lineage>
</organism>
<gene>
    <name evidence="2" type="ORF">PBRA_007713</name>
    <name evidence="3" type="ORF">PLBR_LOCUS6234</name>
</gene>
<dbReference type="EMBL" id="OVEO01000011">
    <property type="protein sequence ID" value="SPQ99019.1"/>
    <property type="molecule type" value="Genomic_DNA"/>
</dbReference>
<evidence type="ECO:0000313" key="5">
    <source>
        <dbReference type="Proteomes" id="UP000290189"/>
    </source>
</evidence>
<sequence>MLVLSGDEIDASTRLLGNEAANLEEGVVEDDCDAKESGAWVDCALCILLQWHVPLILYALSLLHMHKPSIAIAYFGFASEMFWAAFYACSFLYLVWMFLKDHDPESAIENHLWSMTFVSVTWDITVVLAIVSSYASWFL</sequence>
<keyword evidence="1" id="KW-1133">Transmembrane helix</keyword>